<keyword evidence="4 5" id="KW-0472">Membrane</keyword>
<dbReference type="KEGG" id="rom:EI983_05710"/>
<evidence type="ECO:0000256" key="3">
    <source>
        <dbReference type="ARBA" id="ARBA00022989"/>
    </source>
</evidence>
<evidence type="ECO:0000256" key="2">
    <source>
        <dbReference type="ARBA" id="ARBA00022692"/>
    </source>
</evidence>
<feature type="transmembrane region" description="Helical" evidence="5">
    <location>
        <begin position="7"/>
        <end position="26"/>
    </location>
</feature>
<gene>
    <name evidence="6" type="ORF">EI983_05710</name>
</gene>
<evidence type="ECO:0000256" key="1">
    <source>
        <dbReference type="ARBA" id="ARBA00004370"/>
    </source>
</evidence>
<feature type="transmembrane region" description="Helical" evidence="5">
    <location>
        <begin position="32"/>
        <end position="55"/>
    </location>
</feature>
<dbReference type="InterPro" id="IPR001129">
    <property type="entry name" value="Membr-assoc_MAPEG"/>
</dbReference>
<dbReference type="RefSeq" id="WP_157706432.1">
    <property type="nucleotide sequence ID" value="NZ_CP034348.1"/>
</dbReference>
<dbReference type="InterPro" id="IPR023352">
    <property type="entry name" value="MAPEG-like_dom_sf"/>
</dbReference>
<dbReference type="EMBL" id="CP034348">
    <property type="protein sequence ID" value="QGX97798.1"/>
    <property type="molecule type" value="Genomic_DNA"/>
</dbReference>
<feature type="transmembrane region" description="Helical" evidence="5">
    <location>
        <begin position="112"/>
        <end position="128"/>
    </location>
</feature>
<dbReference type="GO" id="GO:0005765">
    <property type="term" value="C:lysosomal membrane"/>
    <property type="evidence" value="ECO:0007669"/>
    <property type="project" value="TreeGrafter"/>
</dbReference>
<evidence type="ECO:0000313" key="7">
    <source>
        <dbReference type="Proteomes" id="UP000428330"/>
    </source>
</evidence>
<reference evidence="7" key="1">
    <citation type="submission" date="2018-12" db="EMBL/GenBank/DDBJ databases">
        <title>Complete genome sequence of Roseovarius sp. MME-070.</title>
        <authorList>
            <person name="Nam Y.-D."/>
            <person name="Kang J."/>
            <person name="Chung W.-H."/>
            <person name="Park Y.S."/>
        </authorList>
    </citation>
    <scope>NUCLEOTIDE SEQUENCE [LARGE SCALE GENOMIC DNA]</scope>
    <source>
        <strain evidence="7">MME-070</strain>
    </source>
</reference>
<accession>A0A6I6IYV8</accession>
<organism evidence="6 7">
    <name type="scientific">Roseovarius faecimaris</name>
    <dbReference type="NCBI Taxonomy" id="2494550"/>
    <lineage>
        <taxon>Bacteria</taxon>
        <taxon>Pseudomonadati</taxon>
        <taxon>Pseudomonadota</taxon>
        <taxon>Alphaproteobacteria</taxon>
        <taxon>Rhodobacterales</taxon>
        <taxon>Roseobacteraceae</taxon>
        <taxon>Roseovarius</taxon>
    </lineage>
</organism>
<dbReference type="GO" id="GO:0045055">
    <property type="term" value="P:regulated exocytosis"/>
    <property type="evidence" value="ECO:0007669"/>
    <property type="project" value="TreeGrafter"/>
</dbReference>
<dbReference type="Pfam" id="PF01124">
    <property type="entry name" value="MAPEG"/>
    <property type="match status" value="1"/>
</dbReference>
<proteinExistence type="predicted"/>
<dbReference type="PANTHER" id="PTHR31004">
    <property type="entry name" value="TRANSMEMBRANE PROTEIN 79"/>
    <property type="match status" value="1"/>
</dbReference>
<keyword evidence="3 5" id="KW-1133">Transmembrane helix</keyword>
<evidence type="ECO:0000313" key="6">
    <source>
        <dbReference type="EMBL" id="QGX97798.1"/>
    </source>
</evidence>
<dbReference type="PANTHER" id="PTHR31004:SF1">
    <property type="entry name" value="TRANSMEMBRANE PROTEIN 79"/>
    <property type="match status" value="1"/>
</dbReference>
<dbReference type="Gene3D" id="1.20.120.550">
    <property type="entry name" value="Membrane associated eicosanoid/glutathione metabolism-like domain"/>
    <property type="match status" value="1"/>
</dbReference>
<evidence type="ECO:0000256" key="5">
    <source>
        <dbReference type="SAM" id="Phobius"/>
    </source>
</evidence>
<evidence type="ECO:0000256" key="4">
    <source>
        <dbReference type="ARBA" id="ARBA00023136"/>
    </source>
</evidence>
<keyword evidence="7" id="KW-1185">Reference proteome</keyword>
<name>A0A6I6IYV8_9RHOB</name>
<sequence>MHKRAKIGLGMAAGMGWAVVLLWAAAQFVRLPVFTLMPTIMTAFFAPGVVMLLMIGRLAQRRFFDDAIIDGDMLTGAAQIDQRVLQNTLEQLALALAIWPAAAVILTSEGPGVILCLGLGFAVARLAFWGGYHLSPPLRAFGFAATFYPTLLVAIWAGWRLATGSLLGG</sequence>
<comment type="subcellular location">
    <subcellularLocation>
        <location evidence="1">Membrane</location>
    </subcellularLocation>
</comment>
<dbReference type="OrthoDB" id="582367at2"/>
<protein>
    <submittedName>
        <fullName evidence="6">MAPEG family protein</fullName>
    </submittedName>
</protein>
<keyword evidence="2 5" id="KW-0812">Transmembrane</keyword>
<dbReference type="Proteomes" id="UP000428330">
    <property type="component" value="Chromosome"/>
</dbReference>
<feature type="transmembrane region" description="Helical" evidence="5">
    <location>
        <begin position="140"/>
        <end position="159"/>
    </location>
</feature>
<dbReference type="AlphaFoldDB" id="A0A6I6IYV8"/>
<dbReference type="SUPFAM" id="SSF161084">
    <property type="entry name" value="MAPEG domain-like"/>
    <property type="match status" value="1"/>
</dbReference>